<gene>
    <name evidence="1" type="ORF">CLF_103262</name>
</gene>
<dbReference type="AlphaFoldDB" id="G7Y9F4"/>
<dbReference type="Proteomes" id="UP000008909">
    <property type="component" value="Unassembled WGS sequence"/>
</dbReference>
<accession>G7Y9F4</accession>
<reference key="2">
    <citation type="submission" date="2011-10" db="EMBL/GenBank/DDBJ databases">
        <title>The genome and transcriptome sequence of Clonorchis sinensis provide insights into the carcinogenic liver fluke.</title>
        <authorList>
            <person name="Wang X."/>
            <person name="Huang Y."/>
            <person name="Chen W."/>
            <person name="Liu H."/>
            <person name="Guo L."/>
            <person name="Chen Y."/>
            <person name="Luo F."/>
            <person name="Zhou W."/>
            <person name="Sun J."/>
            <person name="Mao Q."/>
            <person name="Liang P."/>
            <person name="Zhou C."/>
            <person name="Tian Y."/>
            <person name="Men J."/>
            <person name="Lv X."/>
            <person name="Huang L."/>
            <person name="Zhou J."/>
            <person name="Hu Y."/>
            <person name="Li R."/>
            <person name="Zhang F."/>
            <person name="Lei H."/>
            <person name="Li X."/>
            <person name="Hu X."/>
            <person name="Liang C."/>
            <person name="Xu J."/>
            <person name="Wu Z."/>
            <person name="Yu X."/>
        </authorList>
    </citation>
    <scope>NUCLEOTIDE SEQUENCE</scope>
    <source>
        <strain>Henan</strain>
    </source>
</reference>
<keyword evidence="2" id="KW-1185">Reference proteome</keyword>
<evidence type="ECO:0000313" key="1">
    <source>
        <dbReference type="EMBL" id="GAA49589.1"/>
    </source>
</evidence>
<feature type="non-terminal residue" evidence="1">
    <location>
        <position position="450"/>
    </location>
</feature>
<evidence type="ECO:0000313" key="2">
    <source>
        <dbReference type="Proteomes" id="UP000008909"/>
    </source>
</evidence>
<dbReference type="EMBL" id="DF142970">
    <property type="protein sequence ID" value="GAA49589.1"/>
    <property type="molecule type" value="Genomic_DNA"/>
</dbReference>
<proteinExistence type="predicted"/>
<organism evidence="1 2">
    <name type="scientific">Clonorchis sinensis</name>
    <name type="common">Chinese liver fluke</name>
    <dbReference type="NCBI Taxonomy" id="79923"/>
    <lineage>
        <taxon>Eukaryota</taxon>
        <taxon>Metazoa</taxon>
        <taxon>Spiralia</taxon>
        <taxon>Lophotrochozoa</taxon>
        <taxon>Platyhelminthes</taxon>
        <taxon>Trematoda</taxon>
        <taxon>Digenea</taxon>
        <taxon>Opisthorchiida</taxon>
        <taxon>Opisthorchiata</taxon>
        <taxon>Opisthorchiidae</taxon>
        <taxon>Clonorchis</taxon>
    </lineage>
</organism>
<protein>
    <submittedName>
        <fullName evidence="1">Uncharacterized protein</fullName>
    </submittedName>
</protein>
<sequence>MSSSNSGTRVQCYPSLVWTYERCGPSLILVMLVYPDYFQADEVPYPFKRSNFLKAFVLECFRELITGVLKNALLYRSNTILTSLLKTLRQPTAGFAILGAHQSTVIVTLSMSDWRRCKKGQQIDVSGIGAVEFFSDASLSHKSVGLSRRSLREDGGSVIDRVFVSAKKYLIIIIIVSGTCRTVVLAATVSSTDEFGSSVALAISCGVDCLVPQPMIILYRGICFPQPANAAVGLRLPKITVGDLCLLTILGSLRTYDTFMRAWRLVFILAPEFQSRPYSWFLHLCLLFVNNATGAFSKNSTEKQCSSPSVETMEIVRGTGVMNGRIVGKHKCGYNIINVGKNDLGRLLDDFLRWYTWLSGFRLDAHVAFGESTDSVYQAWVVVREHDSKCRYRTESVRRHTKCNDFVDRYRNIGARLVIWLKSDTRKDAEEVKNVETRKDEKETVVRRFQ</sequence>
<name>G7Y9F4_CLOSI</name>
<reference evidence="1" key="1">
    <citation type="journal article" date="2011" name="Genome Biol.">
        <title>The draft genome of the carcinogenic human liver fluke Clonorchis sinensis.</title>
        <authorList>
            <person name="Wang X."/>
            <person name="Chen W."/>
            <person name="Huang Y."/>
            <person name="Sun J."/>
            <person name="Men J."/>
            <person name="Liu H."/>
            <person name="Luo F."/>
            <person name="Guo L."/>
            <person name="Lv X."/>
            <person name="Deng C."/>
            <person name="Zhou C."/>
            <person name="Fan Y."/>
            <person name="Li X."/>
            <person name="Huang L."/>
            <person name="Hu Y."/>
            <person name="Liang C."/>
            <person name="Hu X."/>
            <person name="Xu J."/>
            <person name="Yu X."/>
        </authorList>
    </citation>
    <scope>NUCLEOTIDE SEQUENCE [LARGE SCALE GENOMIC DNA]</scope>
    <source>
        <strain evidence="1">Henan</strain>
    </source>
</reference>